<dbReference type="PROSITE" id="PS50006">
    <property type="entry name" value="FHA_DOMAIN"/>
    <property type="match status" value="1"/>
</dbReference>
<accession>A0A6J4VP21</accession>
<evidence type="ECO:0000259" key="1">
    <source>
        <dbReference type="PROSITE" id="PS50006"/>
    </source>
</evidence>
<dbReference type="EMBL" id="CADCWN010000243">
    <property type="protein sequence ID" value="CAA9581661.1"/>
    <property type="molecule type" value="Genomic_DNA"/>
</dbReference>
<reference evidence="2" key="1">
    <citation type="submission" date="2020-02" db="EMBL/GenBank/DDBJ databases">
        <authorList>
            <person name="Meier V. D."/>
        </authorList>
    </citation>
    <scope>NUCLEOTIDE SEQUENCE</scope>
    <source>
        <strain evidence="2">AVDCRST_MAG18</strain>
    </source>
</reference>
<organism evidence="2">
    <name type="scientific">uncultured Thermomicrobiales bacterium</name>
    <dbReference type="NCBI Taxonomy" id="1645740"/>
    <lineage>
        <taxon>Bacteria</taxon>
        <taxon>Pseudomonadati</taxon>
        <taxon>Thermomicrobiota</taxon>
        <taxon>Thermomicrobia</taxon>
        <taxon>Thermomicrobiales</taxon>
        <taxon>environmental samples</taxon>
    </lineage>
</organism>
<dbReference type="InterPro" id="IPR000253">
    <property type="entry name" value="FHA_dom"/>
</dbReference>
<proteinExistence type="predicted"/>
<name>A0A6J4VP21_9BACT</name>
<dbReference type="InterPro" id="IPR008984">
    <property type="entry name" value="SMAD_FHA_dom_sf"/>
</dbReference>
<dbReference type="Gene3D" id="2.60.200.20">
    <property type="match status" value="1"/>
</dbReference>
<evidence type="ECO:0000313" key="2">
    <source>
        <dbReference type="EMBL" id="CAA9581661.1"/>
    </source>
</evidence>
<sequence>MILEWTLDGQTQNHWLSPGTTATIGRGADCAVTLAHPTVSRRHGEIFAQGSSFYIRNLSPTNPIILEYYGGTTRVGHGQQVAVPVGGRLLLGEVRVELREAVALRVRCPGPCGKVVAVPASGFCPNCGIALATAETFTG</sequence>
<dbReference type="AlphaFoldDB" id="A0A6J4VP21"/>
<dbReference type="CDD" id="cd00060">
    <property type="entry name" value="FHA"/>
    <property type="match status" value="1"/>
</dbReference>
<gene>
    <name evidence="2" type="ORF">AVDCRST_MAG18-3223</name>
</gene>
<dbReference type="Pfam" id="PF00498">
    <property type="entry name" value="FHA"/>
    <property type="match status" value="1"/>
</dbReference>
<protein>
    <recommendedName>
        <fullName evidence="1">FHA domain-containing protein</fullName>
    </recommendedName>
</protein>
<feature type="domain" description="FHA" evidence="1">
    <location>
        <begin position="22"/>
        <end position="67"/>
    </location>
</feature>
<dbReference type="SUPFAM" id="SSF49879">
    <property type="entry name" value="SMAD/FHA domain"/>
    <property type="match status" value="1"/>
</dbReference>